<evidence type="ECO:0000313" key="2">
    <source>
        <dbReference type="EMBL" id="SBR24226.1"/>
    </source>
</evidence>
<keyword evidence="2" id="KW-0675">Receptor</keyword>
<accession>A0A1A8JW34</accession>
<feature type="region of interest" description="Disordered" evidence="1">
    <location>
        <begin position="1"/>
        <end position="44"/>
    </location>
</feature>
<organism evidence="2">
    <name type="scientific">Nothobranchius kuhntae</name>
    <name type="common">Beira killifish</name>
    <dbReference type="NCBI Taxonomy" id="321403"/>
    <lineage>
        <taxon>Eukaryota</taxon>
        <taxon>Metazoa</taxon>
        <taxon>Chordata</taxon>
        <taxon>Craniata</taxon>
        <taxon>Vertebrata</taxon>
        <taxon>Euteleostomi</taxon>
        <taxon>Actinopterygii</taxon>
        <taxon>Neopterygii</taxon>
        <taxon>Teleostei</taxon>
        <taxon>Neoteleostei</taxon>
        <taxon>Acanthomorphata</taxon>
        <taxon>Ovalentaria</taxon>
        <taxon>Atherinomorphae</taxon>
        <taxon>Cyprinodontiformes</taxon>
        <taxon>Nothobranchiidae</taxon>
        <taxon>Nothobranchius</taxon>
    </lineage>
</organism>
<sequence>DGGPVQLHSRRAAGGGGLREHRGGRPQPVLLHPEAGPGGEWGARHRDGARVQAFGQLQSPYITLHQCQPPLQQVQE</sequence>
<name>A0A1A8JW34_NOTKU</name>
<evidence type="ECO:0000256" key="1">
    <source>
        <dbReference type="SAM" id="MobiDB-lite"/>
    </source>
</evidence>
<feature type="non-terminal residue" evidence="2">
    <location>
        <position position="1"/>
    </location>
</feature>
<proteinExistence type="predicted"/>
<dbReference type="AlphaFoldDB" id="A0A1A8JW34"/>
<reference evidence="2" key="1">
    <citation type="submission" date="2016-05" db="EMBL/GenBank/DDBJ databases">
        <authorList>
            <person name="Lavstsen T."/>
            <person name="Jespersen J.S."/>
        </authorList>
    </citation>
    <scope>NUCLEOTIDE SEQUENCE</scope>
    <source>
        <tissue evidence="2">Brain</tissue>
    </source>
</reference>
<reference evidence="2" key="2">
    <citation type="submission" date="2016-06" db="EMBL/GenBank/DDBJ databases">
        <title>The genome of a short-lived fish provides insights into sex chromosome evolution and the genetic control of aging.</title>
        <authorList>
            <person name="Reichwald K."/>
            <person name="Felder M."/>
            <person name="Petzold A."/>
            <person name="Koch P."/>
            <person name="Groth M."/>
            <person name="Platzer M."/>
        </authorList>
    </citation>
    <scope>NUCLEOTIDE SEQUENCE</scope>
    <source>
        <tissue evidence="2">Brain</tissue>
    </source>
</reference>
<gene>
    <name evidence="2" type="primary">PTPRSA</name>
</gene>
<dbReference type="EMBL" id="HAEE01004206">
    <property type="protein sequence ID" value="SBR24226.1"/>
    <property type="molecule type" value="Transcribed_RNA"/>
</dbReference>
<protein>
    <submittedName>
        <fullName evidence="2">Protein tyrosine phosphatase, receptor type, s, a</fullName>
    </submittedName>
</protein>
<feature type="non-terminal residue" evidence="2">
    <location>
        <position position="76"/>
    </location>
</feature>